<dbReference type="EMBL" id="AKHW03000640">
    <property type="protein sequence ID" value="KYO44908.1"/>
    <property type="molecule type" value="Genomic_DNA"/>
</dbReference>
<dbReference type="AlphaFoldDB" id="A0A151P7A0"/>
<sequence>MINEFELREGYAVDRLAWAAPDQVRCLPDLLLVFPDSACWLSLRVTYCFWSLLYSYLVSVTIQGSSLQCYCGTTSSVDF</sequence>
<accession>A0A151P7A0</accession>
<protein>
    <submittedName>
        <fullName evidence="1">Uncharacterized protein</fullName>
    </submittedName>
</protein>
<keyword evidence="2" id="KW-1185">Reference proteome</keyword>
<comment type="caution">
    <text evidence="1">The sequence shown here is derived from an EMBL/GenBank/DDBJ whole genome shotgun (WGS) entry which is preliminary data.</text>
</comment>
<reference evidence="1 2" key="1">
    <citation type="journal article" date="2012" name="Genome Biol.">
        <title>Sequencing three crocodilian genomes to illuminate the evolution of archosaurs and amniotes.</title>
        <authorList>
            <person name="St John J.A."/>
            <person name="Braun E.L."/>
            <person name="Isberg S.R."/>
            <person name="Miles L.G."/>
            <person name="Chong A.Y."/>
            <person name="Gongora J."/>
            <person name="Dalzell P."/>
            <person name="Moran C."/>
            <person name="Bed'hom B."/>
            <person name="Abzhanov A."/>
            <person name="Burgess S.C."/>
            <person name="Cooksey A.M."/>
            <person name="Castoe T.A."/>
            <person name="Crawford N.G."/>
            <person name="Densmore L.D."/>
            <person name="Drew J.C."/>
            <person name="Edwards S.V."/>
            <person name="Faircloth B.C."/>
            <person name="Fujita M.K."/>
            <person name="Greenwold M.J."/>
            <person name="Hoffmann F.G."/>
            <person name="Howard J.M."/>
            <person name="Iguchi T."/>
            <person name="Janes D.E."/>
            <person name="Khan S.Y."/>
            <person name="Kohno S."/>
            <person name="de Koning A.J."/>
            <person name="Lance S.L."/>
            <person name="McCarthy F.M."/>
            <person name="McCormack J.E."/>
            <person name="Merchant M.E."/>
            <person name="Peterson D.G."/>
            <person name="Pollock D.D."/>
            <person name="Pourmand N."/>
            <person name="Raney B.J."/>
            <person name="Roessler K.A."/>
            <person name="Sanford J.R."/>
            <person name="Sawyer R.H."/>
            <person name="Schmidt C.J."/>
            <person name="Triplett E.W."/>
            <person name="Tuberville T.D."/>
            <person name="Venegas-Anaya M."/>
            <person name="Howard J.T."/>
            <person name="Jarvis E.D."/>
            <person name="Guillette L.J.Jr."/>
            <person name="Glenn T.C."/>
            <person name="Green R.E."/>
            <person name="Ray D.A."/>
        </authorList>
    </citation>
    <scope>NUCLEOTIDE SEQUENCE [LARGE SCALE GENOMIC DNA]</scope>
    <source>
        <strain evidence="1">KSC_2009_1</strain>
    </source>
</reference>
<evidence type="ECO:0000313" key="2">
    <source>
        <dbReference type="Proteomes" id="UP000050525"/>
    </source>
</evidence>
<gene>
    <name evidence="1" type="ORF">Y1Q_0022979</name>
</gene>
<dbReference type="Proteomes" id="UP000050525">
    <property type="component" value="Unassembled WGS sequence"/>
</dbReference>
<organism evidence="1 2">
    <name type="scientific">Alligator mississippiensis</name>
    <name type="common">American alligator</name>
    <dbReference type="NCBI Taxonomy" id="8496"/>
    <lineage>
        <taxon>Eukaryota</taxon>
        <taxon>Metazoa</taxon>
        <taxon>Chordata</taxon>
        <taxon>Craniata</taxon>
        <taxon>Vertebrata</taxon>
        <taxon>Euteleostomi</taxon>
        <taxon>Archelosauria</taxon>
        <taxon>Archosauria</taxon>
        <taxon>Crocodylia</taxon>
        <taxon>Alligatoridae</taxon>
        <taxon>Alligatorinae</taxon>
        <taxon>Alligator</taxon>
    </lineage>
</organism>
<proteinExistence type="predicted"/>
<name>A0A151P7A0_ALLMI</name>
<evidence type="ECO:0000313" key="1">
    <source>
        <dbReference type="EMBL" id="KYO44908.1"/>
    </source>
</evidence>